<accession>A0AA88RM31</accession>
<name>A0AA88RM31_9ASTE</name>
<dbReference type="Gene3D" id="3.40.50.10140">
    <property type="entry name" value="Toll/interleukin-1 receptor homology (TIR) domain"/>
    <property type="match status" value="1"/>
</dbReference>
<dbReference type="PANTHER" id="PTHR32009:SF160">
    <property type="entry name" value="DISEASE RESISTANCE PROTEIN (TIR-NBS-LRR CLASS)"/>
    <property type="match status" value="1"/>
</dbReference>
<evidence type="ECO:0000256" key="1">
    <source>
        <dbReference type="ARBA" id="ARBA00023027"/>
    </source>
</evidence>
<feature type="domain" description="TIR" evidence="2">
    <location>
        <begin position="10"/>
        <end position="146"/>
    </location>
</feature>
<dbReference type="Proteomes" id="UP001187471">
    <property type="component" value="Unassembled WGS sequence"/>
</dbReference>
<proteinExistence type="predicted"/>
<evidence type="ECO:0000313" key="3">
    <source>
        <dbReference type="EMBL" id="KAK2991807.1"/>
    </source>
</evidence>
<dbReference type="InterPro" id="IPR000157">
    <property type="entry name" value="TIR_dom"/>
</dbReference>
<dbReference type="PANTHER" id="PTHR32009">
    <property type="entry name" value="TMV RESISTANCE PROTEIN N-LIKE"/>
    <property type="match status" value="1"/>
</dbReference>
<dbReference type="SUPFAM" id="SSF52200">
    <property type="entry name" value="Toll/Interleukin receptor TIR domain"/>
    <property type="match status" value="1"/>
</dbReference>
<evidence type="ECO:0000313" key="4">
    <source>
        <dbReference type="Proteomes" id="UP001187471"/>
    </source>
</evidence>
<dbReference type="FunFam" id="3.40.50.10140:FF:000007">
    <property type="entry name" value="Disease resistance protein (TIR-NBS-LRR class)"/>
    <property type="match status" value="1"/>
</dbReference>
<sequence length="212" mass="24227">MAYSSPSSSSGYDVFLSFRGEDIRKPFVDHLYMRLREQNIHTFRDDEILGKGSEIAPELLKAIEGSRFAIVLFSRNYADSTWCLDELVKIIECKHSKGQIVVPVFHDVEPTEVRRQEGSYAAAFARHKVKSPHKVEIWKKALIEAASIAGWDHRYRNEEVPTSRGDGWMEVKMGEFYNGEGHDREVVARVMQHSDFEKSGLIVGGIEFHPLD</sequence>
<dbReference type="EMBL" id="JAVXUO010000469">
    <property type="protein sequence ID" value="KAK2991807.1"/>
    <property type="molecule type" value="Genomic_DNA"/>
</dbReference>
<dbReference type="SMART" id="SM00255">
    <property type="entry name" value="TIR"/>
    <property type="match status" value="1"/>
</dbReference>
<organism evidence="3 4">
    <name type="scientific">Escallonia rubra</name>
    <dbReference type="NCBI Taxonomy" id="112253"/>
    <lineage>
        <taxon>Eukaryota</taxon>
        <taxon>Viridiplantae</taxon>
        <taxon>Streptophyta</taxon>
        <taxon>Embryophyta</taxon>
        <taxon>Tracheophyta</taxon>
        <taxon>Spermatophyta</taxon>
        <taxon>Magnoliopsida</taxon>
        <taxon>eudicotyledons</taxon>
        <taxon>Gunneridae</taxon>
        <taxon>Pentapetalae</taxon>
        <taxon>asterids</taxon>
        <taxon>campanulids</taxon>
        <taxon>Escalloniales</taxon>
        <taxon>Escalloniaceae</taxon>
        <taxon>Escallonia</taxon>
    </lineage>
</organism>
<dbReference type="AlphaFoldDB" id="A0AA88RM31"/>
<dbReference type="InterPro" id="IPR035897">
    <property type="entry name" value="Toll_tir_struct_dom_sf"/>
</dbReference>
<dbReference type="Pfam" id="PF01582">
    <property type="entry name" value="TIR"/>
    <property type="match status" value="1"/>
</dbReference>
<keyword evidence="1" id="KW-0520">NAD</keyword>
<comment type="caution">
    <text evidence="3">The sequence shown here is derived from an EMBL/GenBank/DDBJ whole genome shotgun (WGS) entry which is preliminary data.</text>
</comment>
<gene>
    <name evidence="3" type="ORF">RJ640_007637</name>
</gene>
<evidence type="ECO:0000259" key="2">
    <source>
        <dbReference type="PROSITE" id="PS50104"/>
    </source>
</evidence>
<protein>
    <recommendedName>
        <fullName evidence="2">TIR domain-containing protein</fullName>
    </recommendedName>
</protein>
<dbReference type="PROSITE" id="PS50104">
    <property type="entry name" value="TIR"/>
    <property type="match status" value="1"/>
</dbReference>
<keyword evidence="4" id="KW-1185">Reference proteome</keyword>
<dbReference type="GO" id="GO:0007165">
    <property type="term" value="P:signal transduction"/>
    <property type="evidence" value="ECO:0007669"/>
    <property type="project" value="InterPro"/>
</dbReference>
<reference evidence="3" key="1">
    <citation type="submission" date="2022-12" db="EMBL/GenBank/DDBJ databases">
        <title>Draft genome assemblies for two species of Escallonia (Escalloniales).</title>
        <authorList>
            <person name="Chanderbali A."/>
            <person name="Dervinis C."/>
            <person name="Anghel I."/>
            <person name="Soltis D."/>
            <person name="Soltis P."/>
            <person name="Zapata F."/>
        </authorList>
    </citation>
    <scope>NUCLEOTIDE SEQUENCE</scope>
    <source>
        <strain evidence="3">UCBG92.1500</strain>
        <tissue evidence="3">Leaf</tissue>
    </source>
</reference>